<name>A0ABV7EDM6_9SPHN</name>
<sequence>MIRSDLSRRHLVFGLAVTGVFGLAACSGKSEAGQQTSGLSGDGAAAQPIMTVYRDPNCPCCEDWVRIAEREGFSVRMIEDPDMPARKRALGVPAQLASCHTAQLAGLVFEGHVPIAHLKRLVADGGPFIGLAVPGMPRGSPGMEMPDGAKDPFDVIGFDRNGRTEVFARG</sequence>
<proteinExistence type="predicted"/>
<accession>A0ABV7EDM6</accession>
<protein>
    <submittedName>
        <fullName evidence="1">DUF411 domain-containing protein</fullName>
    </submittedName>
</protein>
<dbReference type="InterPro" id="IPR007332">
    <property type="entry name" value="DUF411"/>
</dbReference>
<organism evidence="1 2">
    <name type="scientific">Alteraurantiacibacter lauratis</name>
    <dbReference type="NCBI Taxonomy" id="2054627"/>
    <lineage>
        <taxon>Bacteria</taxon>
        <taxon>Pseudomonadati</taxon>
        <taxon>Pseudomonadota</taxon>
        <taxon>Alphaproteobacteria</taxon>
        <taxon>Sphingomonadales</taxon>
        <taxon>Erythrobacteraceae</taxon>
        <taxon>Alteraurantiacibacter</taxon>
    </lineage>
</organism>
<comment type="caution">
    <text evidence="1">The sequence shown here is derived from an EMBL/GenBank/DDBJ whole genome shotgun (WGS) entry which is preliminary data.</text>
</comment>
<dbReference type="EMBL" id="JBHRSU010000026">
    <property type="protein sequence ID" value="MFC3100777.1"/>
    <property type="molecule type" value="Genomic_DNA"/>
</dbReference>
<evidence type="ECO:0000313" key="1">
    <source>
        <dbReference type="EMBL" id="MFC3100777.1"/>
    </source>
</evidence>
<dbReference type="RefSeq" id="WP_336920492.1">
    <property type="nucleotide sequence ID" value="NZ_JBANRN010000018.1"/>
</dbReference>
<gene>
    <name evidence="1" type="ORF">ACFODK_07750</name>
</gene>
<dbReference type="Pfam" id="PF04214">
    <property type="entry name" value="DUF411"/>
    <property type="match status" value="1"/>
</dbReference>
<dbReference type="Proteomes" id="UP001595378">
    <property type="component" value="Unassembled WGS sequence"/>
</dbReference>
<reference evidence="2" key="1">
    <citation type="journal article" date="2019" name="Int. J. Syst. Evol. Microbiol.">
        <title>The Global Catalogue of Microorganisms (GCM) 10K type strain sequencing project: providing services to taxonomists for standard genome sequencing and annotation.</title>
        <authorList>
            <consortium name="The Broad Institute Genomics Platform"/>
            <consortium name="The Broad Institute Genome Sequencing Center for Infectious Disease"/>
            <person name="Wu L."/>
            <person name="Ma J."/>
        </authorList>
    </citation>
    <scope>NUCLEOTIDE SEQUENCE [LARGE SCALE GENOMIC DNA]</scope>
    <source>
        <strain evidence="2">KCTC 52606</strain>
    </source>
</reference>
<keyword evidence="2" id="KW-1185">Reference proteome</keyword>
<dbReference type="PROSITE" id="PS51257">
    <property type="entry name" value="PROKAR_LIPOPROTEIN"/>
    <property type="match status" value="1"/>
</dbReference>
<evidence type="ECO:0000313" key="2">
    <source>
        <dbReference type="Proteomes" id="UP001595378"/>
    </source>
</evidence>